<dbReference type="PROSITE" id="PS50158">
    <property type="entry name" value="ZF_CCHC"/>
    <property type="match status" value="1"/>
</dbReference>
<comment type="caution">
    <text evidence="7">The sequence shown here is derived from an EMBL/GenBank/DDBJ whole genome shotgun (WGS) entry which is preliminary data.</text>
</comment>
<evidence type="ECO:0000259" key="6">
    <source>
        <dbReference type="PROSITE" id="PS50994"/>
    </source>
</evidence>
<feature type="compositionally biased region" description="Basic and acidic residues" evidence="3">
    <location>
        <begin position="1434"/>
        <end position="1451"/>
    </location>
</feature>
<dbReference type="GO" id="GO:0015074">
    <property type="term" value="P:DNA integration"/>
    <property type="evidence" value="ECO:0007669"/>
    <property type="project" value="InterPro"/>
</dbReference>
<keyword evidence="4" id="KW-0472">Membrane</keyword>
<dbReference type="GO" id="GO:0003676">
    <property type="term" value="F:nucleic acid binding"/>
    <property type="evidence" value="ECO:0007669"/>
    <property type="project" value="InterPro"/>
</dbReference>
<dbReference type="SMART" id="SM00343">
    <property type="entry name" value="ZnF_C2HC"/>
    <property type="match status" value="1"/>
</dbReference>
<feature type="compositionally biased region" description="Acidic residues" evidence="3">
    <location>
        <begin position="1060"/>
        <end position="1069"/>
    </location>
</feature>
<evidence type="ECO:0000256" key="2">
    <source>
        <dbReference type="SAM" id="Coils"/>
    </source>
</evidence>
<keyword evidence="1" id="KW-0862">Zinc</keyword>
<reference evidence="7" key="1">
    <citation type="submission" date="2022-10" db="EMBL/GenBank/DDBJ databases">
        <authorList>
            <person name="Chen Y."/>
            <person name="Dougan E. K."/>
            <person name="Chan C."/>
            <person name="Rhodes N."/>
            <person name="Thang M."/>
        </authorList>
    </citation>
    <scope>NUCLEOTIDE SEQUENCE</scope>
</reference>
<protein>
    <submittedName>
        <fullName evidence="9">Retrovirus-related Pol polyprotein from transposon RE2 (Retro element 2) (AtRE2)</fullName>
    </submittedName>
</protein>
<name>A0A9P1DAM3_9DINO</name>
<dbReference type="EMBL" id="CAMXCT030003990">
    <property type="protein sequence ID" value="CAL4794506.1"/>
    <property type="molecule type" value="Genomic_DNA"/>
</dbReference>
<feature type="compositionally biased region" description="Pro residues" evidence="3">
    <location>
        <begin position="1265"/>
        <end position="1275"/>
    </location>
</feature>
<dbReference type="InterPro" id="IPR036397">
    <property type="entry name" value="RNaseH_sf"/>
</dbReference>
<dbReference type="InterPro" id="IPR036875">
    <property type="entry name" value="Znf_CCHC_sf"/>
</dbReference>
<feature type="transmembrane region" description="Helical" evidence="4">
    <location>
        <begin position="2138"/>
        <end position="2159"/>
    </location>
</feature>
<dbReference type="InterPro" id="IPR013103">
    <property type="entry name" value="RVT_2"/>
</dbReference>
<evidence type="ECO:0000313" key="7">
    <source>
        <dbReference type="EMBL" id="CAI4007194.1"/>
    </source>
</evidence>
<feature type="region of interest" description="Disordered" evidence="3">
    <location>
        <begin position="1434"/>
        <end position="1456"/>
    </location>
</feature>
<keyword evidence="2" id="KW-0175">Coiled coil</keyword>
<feature type="compositionally biased region" description="Basic and acidic residues" evidence="3">
    <location>
        <begin position="660"/>
        <end position="669"/>
    </location>
</feature>
<keyword evidence="4" id="KW-0812">Transmembrane</keyword>
<evidence type="ECO:0000313" key="8">
    <source>
        <dbReference type="EMBL" id="CAL1160569.1"/>
    </source>
</evidence>
<feature type="compositionally biased region" description="Low complexity" evidence="3">
    <location>
        <begin position="1018"/>
        <end position="1028"/>
    </location>
</feature>
<feature type="compositionally biased region" description="Acidic residues" evidence="3">
    <location>
        <begin position="649"/>
        <end position="658"/>
    </location>
</feature>
<feature type="region of interest" description="Disordered" evidence="3">
    <location>
        <begin position="263"/>
        <end position="287"/>
    </location>
</feature>
<dbReference type="SUPFAM" id="SSF53098">
    <property type="entry name" value="Ribonuclease H-like"/>
    <property type="match status" value="1"/>
</dbReference>
<feature type="compositionally biased region" description="Polar residues" evidence="3">
    <location>
        <begin position="948"/>
        <end position="960"/>
    </location>
</feature>
<keyword evidence="4" id="KW-1133">Transmembrane helix</keyword>
<proteinExistence type="predicted"/>
<feature type="compositionally biased region" description="Polar residues" evidence="3">
    <location>
        <begin position="2188"/>
        <end position="2198"/>
    </location>
</feature>
<reference evidence="8" key="2">
    <citation type="submission" date="2024-04" db="EMBL/GenBank/DDBJ databases">
        <authorList>
            <person name="Chen Y."/>
            <person name="Shah S."/>
            <person name="Dougan E. K."/>
            <person name="Thang M."/>
            <person name="Chan C."/>
        </authorList>
    </citation>
    <scope>NUCLEOTIDE SEQUENCE [LARGE SCALE GENOMIC DNA]</scope>
</reference>
<evidence type="ECO:0000256" key="1">
    <source>
        <dbReference type="PROSITE-ProRule" id="PRU00047"/>
    </source>
</evidence>
<feature type="domain" description="Integrase catalytic" evidence="6">
    <location>
        <begin position="755"/>
        <end position="937"/>
    </location>
</feature>
<feature type="region of interest" description="Disordered" evidence="3">
    <location>
        <begin position="1012"/>
        <end position="1033"/>
    </location>
</feature>
<feature type="coiled-coil region" evidence="2">
    <location>
        <begin position="2245"/>
        <end position="2279"/>
    </location>
</feature>
<feature type="compositionally biased region" description="Polar residues" evidence="3">
    <location>
        <begin position="1171"/>
        <end position="1181"/>
    </location>
</feature>
<feature type="region of interest" description="Disordered" evidence="3">
    <location>
        <begin position="199"/>
        <end position="242"/>
    </location>
</feature>
<evidence type="ECO:0000256" key="3">
    <source>
        <dbReference type="SAM" id="MobiDB-lite"/>
    </source>
</evidence>
<dbReference type="OrthoDB" id="421869at2759"/>
<dbReference type="Pfam" id="PF07727">
    <property type="entry name" value="RVT_2"/>
    <property type="match status" value="1"/>
</dbReference>
<dbReference type="InterPro" id="IPR012337">
    <property type="entry name" value="RNaseH-like_sf"/>
</dbReference>
<dbReference type="InterPro" id="IPR001584">
    <property type="entry name" value="Integrase_cat-core"/>
</dbReference>
<feature type="compositionally biased region" description="Polar residues" evidence="3">
    <location>
        <begin position="1232"/>
        <end position="1261"/>
    </location>
</feature>
<dbReference type="Gene3D" id="3.30.420.10">
    <property type="entry name" value="Ribonuclease H-like superfamily/Ribonuclease H"/>
    <property type="match status" value="1"/>
</dbReference>
<dbReference type="Proteomes" id="UP001152797">
    <property type="component" value="Unassembled WGS sequence"/>
</dbReference>
<sequence length="2553" mass="287460">MTDFREAKREIEKHNIKLPDEVSAYILLKCCGLTVEQRQMTLTQIGNEKMTEAKVEQAIYYLFGQDYRGRTSHDSRNRVKGRYSQWQRPQQAYVTDETYGYDVDYGDDEAYLGDDAEDFEADFIPEDFEQQEYGDYEYEDIMYYGDYGDDTWESEFPEGGDPETEEAFATYLDARRRFAELKANRGFWPVVALSPEGQASTAAATQRPHAPKPTKGKGKGKSKAKGNRPPPPQKGDAKSRGKAAVNADVICLRCSQPGHYAADCPQRHTRPSGSNSSSPAKKTKTATHAAHMVRDMTQDDSNMTPTDGYYATQDGGASSMVSGHTTFMSYLQHSLQRGIPLSHFRFREADKIFHFGGDRELRSNWSVHMPVHINGNCGRIQCFLVPGSTPMLMGRPILKALNVKVDYTTDQFSTDGTNWQNIPLGSKQEHLLQLDDMQCNPPTTDHYNFDLVTTDTYEVLQNNLADEDTTDLHHYLQQTGHPEPEFVYSGTANLAAAMRKKGYVIFTFDLTNGWDFTKGQHRRDFYRLYYSAAPDLVWLAPPCKKWSPLQHLSIRTAAQAEALQAARDEQLIRKSTTLRTSDPRLAEALGRICHDAHQHLPIEGSSPKIGLRSTAAGAYHPAMCAAWANIIHDFMQNHYNHQEQGFQLDDGDDDDPTDNTDNHEAEQPQHDQQLQAVQQHDQHIQPAQQPMPNTGVLTRLQEQGKQAAERTVQRLHRNLGHPTNKELVKLLTQRRASNSILQAAHDHKCDLCAMQQPPPQVTKSSMRHSGTVFNERILADTLWIHQPRDSATTARGIPILAIIDSTTKLMAARVIPMEKSEDFLKALERGWIRHFGTPTILQVDDHRAWSSELIRSWSSDHGVHLEISPGQAHTRLGLLERRHQVLRRAIELFLAQGNLSVTTDNVIQAVTYVIPQINNAPLLQPSAKPTSMPDSDGPYCDSIRHNSTPTTLANKSSTGVMQRGAGPKIRWKGPATIAMVEPGRAGLASNIYWLAHGTTLIRASAEHLRPHLNTPMDTTTNSSTTTTTRAQQALDNIRNRSTTLYLDLHKSNKRKRTEVTTEDESEDDPPPTVAVPMDSPPTHDYWDVSDDGLMWTRVHVVPRSSLFCPTSDATAPVMTFLPQRLTTLQRPPPHPHRFTLSDEWADSTHASRELPYTWTGNTTFTVRTDLQHQQPLNTTSFPTSTNPETPPMTTTPPTPPAMDTQDTQAAENGVGGEDDTEFWDSLVAPATESDTNMDPTPEPNQQPEVPSRSITSTSGTEPMQEPDPPAAPLPTPALAIPEHQQQLYQPPQPGETFNQLRARVDRQETLSLYQPHHGAVTYGPNRETFARENTHQHRRNTPYQRATAPTEADVDEQTHTTHEVNVLPQSNTLPPGWKVEDGWIQLGETQDEWQIKNGWLIRRHYLPRTSKFHPAQIDAHCPIPLEYLGKDRVTKRPGHTTHDRWRGKQDNDNMEPWTGTTAFKINQTHRQVAREHFYTASEGHSTYTYNTTDSSHNAHQANTTNNSHKPMPKTKARKEQISEKHLSLEDRLAFIKAKQAELASFFQNDVWEVDDATSSPPGRTLRAHFILKWGKHNDGTPRAKARLITQGFRDPDALSGALQTESPTLSRLARNYILVVATMFGWPTFSADISTAFLQGKKHEASRTLWISLSAEANRMLGLPTDGSKVLRLKKPMYGLCDAPRAWFTEARDRLLRLGAQQHPLDACLYLVYDHNAPYDQWSQHQDSHGNNYTTPPLCAIFGLHVDDIIGCGDNNNATFQHFRQQLQSSFTFRTWEEDSPSFDYCGAEITRHSPYHYHLGHEKYLAKQKPISFEAKETEDRPVTEKERTALRATIGALQWPAGQSSPHLQASISQLAGLVPSATTATLREANKALRFAKQHADVGLEFQHLGDKQDLTVLAYCDAAFASRHDNTSQGGYLVAITHKDVTTGKPGPYVLVDWRSWKLPRVARSSLSAEAQAASETADILMYDIIFWQLIWHPDLPINDTAACQLTHPPCLVTDAKGLYDLLTKPELQPSSGADKRTSIEVLVAQDKLKCAEAQTKWVSSELQYADGMTKTAAALLLAQRLRTHQTSIKPDEQFTAAKKKDAHARKRSAEQFALKKPNRAMQALVATAYLVMQADATDTQTEHLTYVDYGFLMLVTIFVILVGNLLNSFFMTTWSRMTRFLSMTSTSRGSRSGIHDSHQSVTATDSGTSPEPFECADCADLRFQLATMAEENAHLNQRLQQHGSAEYMNRVYHEPLNKFKRLYSEEREKVKRMTEQMKDMQEKFKTSVEDQKQKFTKCVNAHVTAGMQQATNKTLHFARAGEVWHSDPRCEALTRPNVVSFSRRPCKVCPHMMVPDGPKGNEVRDLLARIHVKHLHNRPAKAYSKYFKDQEDGSYLFLPGIVQENGKIYKTWHLERERKEELVKSAGVTAYMSEYAMHPLQRELRIKKAGIQASVQALGHTGYRCFLESPEASSMQAAASSGAVPTMEFRGVVVENGTVLRQWRLDPMGDIDEAEEGAENTVGMMEAGMIPNVVDYYDVDTDPTGRFVAWRLAKRPERLGRVYR</sequence>
<evidence type="ECO:0000256" key="4">
    <source>
        <dbReference type="SAM" id="Phobius"/>
    </source>
</evidence>
<dbReference type="PROSITE" id="PS50994">
    <property type="entry name" value="INTEGRASE"/>
    <property type="match status" value="1"/>
</dbReference>
<feature type="region of interest" description="Disordered" evidence="3">
    <location>
        <begin position="644"/>
        <end position="692"/>
    </location>
</feature>
<feature type="compositionally biased region" description="Basic residues" evidence="3">
    <location>
        <begin position="209"/>
        <end position="226"/>
    </location>
</feature>
<feature type="region of interest" description="Disordered" evidence="3">
    <location>
        <begin position="1049"/>
        <end position="1080"/>
    </location>
</feature>
<dbReference type="EMBL" id="CAMXCT010003990">
    <property type="protein sequence ID" value="CAI4007194.1"/>
    <property type="molecule type" value="Genomic_DNA"/>
</dbReference>
<dbReference type="EMBL" id="CAMXCT020003990">
    <property type="protein sequence ID" value="CAL1160569.1"/>
    <property type="molecule type" value="Genomic_DNA"/>
</dbReference>
<feature type="region of interest" description="Disordered" evidence="3">
    <location>
        <begin position="2175"/>
        <end position="2198"/>
    </location>
</feature>
<feature type="domain" description="CCHC-type" evidence="5">
    <location>
        <begin position="251"/>
        <end position="266"/>
    </location>
</feature>
<dbReference type="GO" id="GO:0008270">
    <property type="term" value="F:zinc ion binding"/>
    <property type="evidence" value="ECO:0007669"/>
    <property type="project" value="UniProtKB-KW"/>
</dbReference>
<evidence type="ECO:0000313" key="9">
    <source>
        <dbReference type="EMBL" id="CAL4794506.1"/>
    </source>
</evidence>
<keyword evidence="1" id="KW-0479">Metal-binding</keyword>
<accession>A0A9P1DAM3</accession>
<feature type="compositionally biased region" description="Low complexity" evidence="3">
    <location>
        <begin position="670"/>
        <end position="690"/>
    </location>
</feature>
<keyword evidence="10" id="KW-1185">Reference proteome</keyword>
<gene>
    <name evidence="7" type="ORF">C1SCF055_LOCUS32761</name>
</gene>
<feature type="region of interest" description="Disordered" evidence="3">
    <location>
        <begin position="1333"/>
        <end position="1352"/>
    </location>
</feature>
<dbReference type="Gene3D" id="4.10.60.10">
    <property type="entry name" value="Zinc finger, CCHC-type"/>
    <property type="match status" value="1"/>
</dbReference>
<feature type="region of interest" description="Disordered" evidence="3">
    <location>
        <begin position="1171"/>
        <end position="1276"/>
    </location>
</feature>
<evidence type="ECO:0000313" key="10">
    <source>
        <dbReference type="Proteomes" id="UP001152797"/>
    </source>
</evidence>
<feature type="region of interest" description="Disordered" evidence="3">
    <location>
        <begin position="948"/>
        <end position="967"/>
    </location>
</feature>
<organism evidence="7">
    <name type="scientific">Cladocopium goreaui</name>
    <dbReference type="NCBI Taxonomy" id="2562237"/>
    <lineage>
        <taxon>Eukaryota</taxon>
        <taxon>Sar</taxon>
        <taxon>Alveolata</taxon>
        <taxon>Dinophyceae</taxon>
        <taxon>Suessiales</taxon>
        <taxon>Symbiodiniaceae</taxon>
        <taxon>Cladocopium</taxon>
    </lineage>
</organism>
<feature type="compositionally biased region" description="Pro residues" evidence="3">
    <location>
        <begin position="1188"/>
        <end position="1200"/>
    </location>
</feature>
<keyword evidence="1" id="KW-0863">Zinc-finger</keyword>
<dbReference type="SUPFAM" id="SSF57756">
    <property type="entry name" value="Retrovirus zinc finger-like domains"/>
    <property type="match status" value="1"/>
</dbReference>
<evidence type="ECO:0000259" key="5">
    <source>
        <dbReference type="PROSITE" id="PS50158"/>
    </source>
</evidence>
<dbReference type="InterPro" id="IPR001878">
    <property type="entry name" value="Znf_CCHC"/>
</dbReference>